<name>A0ABR3EV02_9AGAR</name>
<feature type="region of interest" description="Disordered" evidence="1">
    <location>
        <begin position="176"/>
        <end position="197"/>
    </location>
</feature>
<dbReference type="Proteomes" id="UP001465976">
    <property type="component" value="Unassembled WGS sequence"/>
</dbReference>
<dbReference type="EMBL" id="JBAHYK010001795">
    <property type="protein sequence ID" value="KAL0566732.1"/>
    <property type="molecule type" value="Genomic_DNA"/>
</dbReference>
<organism evidence="2 3">
    <name type="scientific">Marasmius crinis-equi</name>
    <dbReference type="NCBI Taxonomy" id="585013"/>
    <lineage>
        <taxon>Eukaryota</taxon>
        <taxon>Fungi</taxon>
        <taxon>Dikarya</taxon>
        <taxon>Basidiomycota</taxon>
        <taxon>Agaricomycotina</taxon>
        <taxon>Agaricomycetes</taxon>
        <taxon>Agaricomycetidae</taxon>
        <taxon>Agaricales</taxon>
        <taxon>Marasmiineae</taxon>
        <taxon>Marasmiaceae</taxon>
        <taxon>Marasmius</taxon>
    </lineage>
</organism>
<feature type="region of interest" description="Disordered" evidence="1">
    <location>
        <begin position="1"/>
        <end position="43"/>
    </location>
</feature>
<accession>A0ABR3EV02</accession>
<evidence type="ECO:0000313" key="2">
    <source>
        <dbReference type="EMBL" id="KAL0566732.1"/>
    </source>
</evidence>
<comment type="caution">
    <text evidence="2">The sequence shown here is derived from an EMBL/GenBank/DDBJ whole genome shotgun (WGS) entry which is preliminary data.</text>
</comment>
<sequence>MSDVPAKRPASDSETERQNVRQRVEVKVEPGTWNPSPNSPHIRKLREKNGEMQRVIQEFLQTTDDACIDIQEQDQATSRIYALEAELNARKSKHEEDIRNFKRSEQTWAAALQITKLQLQNEKQQNETLKAELESLRGMKKRVHELVMDDPESTKAKVPHSLPSILAVRESTLSTSTSNLTLPPARENVGSAPFSSMTVQGLPRRHSIAHPPHNCPASTAVALPPHQPSVFTPPRTFQVHSNAARLPPPPYSSLLATSYLRPLTKSIYAAAK</sequence>
<protein>
    <submittedName>
        <fullName evidence="2">Uncharacterized protein</fullName>
    </submittedName>
</protein>
<reference evidence="2 3" key="1">
    <citation type="submission" date="2024-02" db="EMBL/GenBank/DDBJ databases">
        <title>A draft genome for the cacao thread blight pathogen Marasmius crinis-equi.</title>
        <authorList>
            <person name="Cohen S.P."/>
            <person name="Baruah I.K."/>
            <person name="Amoako-Attah I."/>
            <person name="Bukari Y."/>
            <person name="Meinhardt L.W."/>
            <person name="Bailey B.A."/>
        </authorList>
    </citation>
    <scope>NUCLEOTIDE SEQUENCE [LARGE SCALE GENOMIC DNA]</scope>
    <source>
        <strain evidence="2 3">GH-76</strain>
    </source>
</reference>
<keyword evidence="3" id="KW-1185">Reference proteome</keyword>
<evidence type="ECO:0000256" key="1">
    <source>
        <dbReference type="SAM" id="MobiDB-lite"/>
    </source>
</evidence>
<evidence type="ECO:0000313" key="3">
    <source>
        <dbReference type="Proteomes" id="UP001465976"/>
    </source>
</evidence>
<gene>
    <name evidence="2" type="ORF">V5O48_015270</name>
</gene>
<proteinExistence type="predicted"/>
<feature type="compositionally biased region" description="Basic and acidic residues" evidence="1">
    <location>
        <begin position="1"/>
        <end position="28"/>
    </location>
</feature>